<evidence type="ECO:0000313" key="9">
    <source>
        <dbReference type="EMBL" id="KIM21318.1"/>
    </source>
</evidence>
<evidence type="ECO:0000256" key="1">
    <source>
        <dbReference type="ARBA" id="ARBA00008226"/>
    </source>
</evidence>
<comment type="similarity">
    <text evidence="1">Belongs to the class-II aminoacyl-tRNA synthetase family.</text>
</comment>
<keyword evidence="5" id="KW-0067">ATP-binding</keyword>
<evidence type="ECO:0000256" key="2">
    <source>
        <dbReference type="ARBA" id="ARBA00012816"/>
    </source>
</evidence>
<dbReference type="InterPro" id="IPR004364">
    <property type="entry name" value="Aa-tRNA-synt_II"/>
</dbReference>
<dbReference type="Pfam" id="PF01336">
    <property type="entry name" value="tRNA_anti-codon"/>
    <property type="match status" value="1"/>
</dbReference>
<sequence>MPRGVQLIFGLLNRRTFASCSTRRNYSLPRTLRQVIETASENGSSTSNIEVNGWIKSVRRQKNVAFAQLSDGTTVDGRGLQIVFEDPTLADGLTMGSSVKILGNMVKSQGKGQAVELAAQSIKVLGECDAETYPIQKKTHTTEFLREHAHFRPRTDEIARMLRLRHAVKKGFEEYYDMHGFLNVHAPIVTLNDCEGGGEVFKVLPDANAEPSTRPESQEFFGSPAFLTVSSQLHLEVFSSAFPRVYTLQPAFRAERSHTSRHLSEFWMLEAEIAFVEDLEGIMSTLESSIKHIFSSEELRRCLLPDRLSYCDKVSSSPWKRIAYGEAVKSLQASMGQEAITWGDSISTEQERWLADHVGDGLPLFVTDYPASIKPFYMRANAGDGDRQTVACFDLLVPRIGELAGGSMREERFQNMEESLKKFGMDPAQYSWYTELRKFGTTPHGGYGLGFERLISWIGGWENVRECIPAPRWKDRCIL</sequence>
<evidence type="ECO:0000256" key="6">
    <source>
        <dbReference type="ARBA" id="ARBA00022917"/>
    </source>
</evidence>
<dbReference type="InterPro" id="IPR012340">
    <property type="entry name" value="NA-bd_OB-fold"/>
</dbReference>
<dbReference type="HOGENOM" id="CLU_004553_2_0_1"/>
<dbReference type="NCBIfam" id="TIGR00457">
    <property type="entry name" value="asnS"/>
    <property type="match status" value="1"/>
</dbReference>
<dbReference type="SUPFAM" id="SSF50249">
    <property type="entry name" value="Nucleic acid-binding proteins"/>
    <property type="match status" value="1"/>
</dbReference>
<dbReference type="EMBL" id="KN824386">
    <property type="protein sequence ID" value="KIM21318.1"/>
    <property type="molecule type" value="Genomic_DNA"/>
</dbReference>
<dbReference type="PANTHER" id="PTHR22594:SF34">
    <property type="entry name" value="ASPARAGINE--TRNA LIGASE, MITOCHONDRIAL-RELATED"/>
    <property type="match status" value="1"/>
</dbReference>
<accession>A0A0C2W4C0</accession>
<name>A0A0C2W4C0_SERVB</name>
<reference evidence="10" key="2">
    <citation type="submission" date="2015-01" db="EMBL/GenBank/DDBJ databases">
        <title>Evolutionary Origins and Diversification of the Mycorrhizal Mutualists.</title>
        <authorList>
            <consortium name="DOE Joint Genome Institute"/>
            <consortium name="Mycorrhizal Genomics Consortium"/>
            <person name="Kohler A."/>
            <person name="Kuo A."/>
            <person name="Nagy L.G."/>
            <person name="Floudas D."/>
            <person name="Copeland A."/>
            <person name="Barry K.W."/>
            <person name="Cichocki N."/>
            <person name="Veneault-Fourrey C."/>
            <person name="LaButti K."/>
            <person name="Lindquist E.A."/>
            <person name="Lipzen A."/>
            <person name="Lundell T."/>
            <person name="Morin E."/>
            <person name="Murat C."/>
            <person name="Riley R."/>
            <person name="Ohm R."/>
            <person name="Sun H."/>
            <person name="Tunlid A."/>
            <person name="Henrissat B."/>
            <person name="Grigoriev I.V."/>
            <person name="Hibbett D.S."/>
            <person name="Martin F."/>
        </authorList>
    </citation>
    <scope>NUCLEOTIDE SEQUENCE [LARGE SCALE GENOMIC DNA]</scope>
    <source>
        <strain evidence="10">MAFF 305830</strain>
    </source>
</reference>
<dbReference type="CDD" id="cd04318">
    <property type="entry name" value="EcAsnRS_like_N"/>
    <property type="match status" value="1"/>
</dbReference>
<gene>
    <name evidence="9" type="ORF">M408DRAFT_333518</name>
</gene>
<dbReference type="InterPro" id="IPR002312">
    <property type="entry name" value="Asp/Asn-tRNA-synth_IIb"/>
</dbReference>
<evidence type="ECO:0000256" key="7">
    <source>
        <dbReference type="ARBA" id="ARBA00023146"/>
    </source>
</evidence>
<dbReference type="GO" id="GO:0005524">
    <property type="term" value="F:ATP binding"/>
    <property type="evidence" value="ECO:0007669"/>
    <property type="project" value="UniProtKB-KW"/>
</dbReference>
<proteinExistence type="inferred from homology"/>
<dbReference type="InterPro" id="IPR004365">
    <property type="entry name" value="NA-bd_OB_tRNA"/>
</dbReference>
<evidence type="ECO:0000313" key="10">
    <source>
        <dbReference type="Proteomes" id="UP000054097"/>
    </source>
</evidence>
<dbReference type="STRING" id="933852.A0A0C2W4C0"/>
<dbReference type="Gene3D" id="2.40.50.140">
    <property type="entry name" value="Nucleic acid-binding proteins"/>
    <property type="match status" value="1"/>
</dbReference>
<dbReference type="Proteomes" id="UP000054097">
    <property type="component" value="Unassembled WGS sequence"/>
</dbReference>
<dbReference type="CDD" id="cd00776">
    <property type="entry name" value="AsxRS_core"/>
    <property type="match status" value="1"/>
</dbReference>
<dbReference type="GO" id="GO:0003676">
    <property type="term" value="F:nucleic acid binding"/>
    <property type="evidence" value="ECO:0007669"/>
    <property type="project" value="InterPro"/>
</dbReference>
<evidence type="ECO:0000259" key="8">
    <source>
        <dbReference type="PROSITE" id="PS50862"/>
    </source>
</evidence>
<keyword evidence="4" id="KW-0547">Nucleotide-binding</keyword>
<dbReference type="PRINTS" id="PR01042">
    <property type="entry name" value="TRNASYNTHASP"/>
</dbReference>
<dbReference type="GO" id="GO:0005739">
    <property type="term" value="C:mitochondrion"/>
    <property type="evidence" value="ECO:0007669"/>
    <property type="project" value="TreeGrafter"/>
</dbReference>
<evidence type="ECO:0000256" key="3">
    <source>
        <dbReference type="ARBA" id="ARBA00022598"/>
    </source>
</evidence>
<reference evidence="9 10" key="1">
    <citation type="submission" date="2014-04" db="EMBL/GenBank/DDBJ databases">
        <authorList>
            <consortium name="DOE Joint Genome Institute"/>
            <person name="Kuo A."/>
            <person name="Zuccaro A."/>
            <person name="Kohler A."/>
            <person name="Nagy L.G."/>
            <person name="Floudas D."/>
            <person name="Copeland A."/>
            <person name="Barry K.W."/>
            <person name="Cichocki N."/>
            <person name="Veneault-Fourrey C."/>
            <person name="LaButti K."/>
            <person name="Lindquist E.A."/>
            <person name="Lipzen A."/>
            <person name="Lundell T."/>
            <person name="Morin E."/>
            <person name="Murat C."/>
            <person name="Sun H."/>
            <person name="Tunlid A."/>
            <person name="Henrissat B."/>
            <person name="Grigoriev I.V."/>
            <person name="Hibbett D.S."/>
            <person name="Martin F."/>
            <person name="Nordberg H.P."/>
            <person name="Cantor M.N."/>
            <person name="Hua S.X."/>
        </authorList>
    </citation>
    <scope>NUCLEOTIDE SEQUENCE [LARGE SCALE GENOMIC DNA]</scope>
    <source>
        <strain evidence="9 10">MAFF 305830</strain>
    </source>
</reference>
<protein>
    <recommendedName>
        <fullName evidence="2">asparagine--tRNA ligase</fullName>
        <ecNumber evidence="2">6.1.1.22</ecNumber>
    </recommendedName>
</protein>
<keyword evidence="3" id="KW-0436">Ligase</keyword>
<dbReference type="EC" id="6.1.1.22" evidence="2"/>
<dbReference type="GO" id="GO:0004816">
    <property type="term" value="F:asparagine-tRNA ligase activity"/>
    <property type="evidence" value="ECO:0007669"/>
    <property type="project" value="UniProtKB-EC"/>
</dbReference>
<keyword evidence="10" id="KW-1185">Reference proteome</keyword>
<dbReference type="InterPro" id="IPR004522">
    <property type="entry name" value="Asn-tRNA-ligase"/>
</dbReference>
<dbReference type="GO" id="GO:0006421">
    <property type="term" value="P:asparaginyl-tRNA aminoacylation"/>
    <property type="evidence" value="ECO:0007669"/>
    <property type="project" value="InterPro"/>
</dbReference>
<dbReference type="InterPro" id="IPR006195">
    <property type="entry name" value="aa-tRNA-synth_II"/>
</dbReference>
<evidence type="ECO:0000256" key="5">
    <source>
        <dbReference type="ARBA" id="ARBA00022840"/>
    </source>
</evidence>
<dbReference type="PROSITE" id="PS50862">
    <property type="entry name" value="AA_TRNA_LIGASE_II"/>
    <property type="match status" value="1"/>
</dbReference>
<dbReference type="Gene3D" id="3.30.930.10">
    <property type="entry name" value="Bira Bifunctional Protein, Domain 2"/>
    <property type="match status" value="1"/>
</dbReference>
<feature type="domain" description="Aminoacyl-transfer RNA synthetases class-II family profile" evidence="8">
    <location>
        <begin position="163"/>
        <end position="469"/>
    </location>
</feature>
<dbReference type="Pfam" id="PF00152">
    <property type="entry name" value="tRNA-synt_2"/>
    <property type="match status" value="1"/>
</dbReference>
<keyword evidence="6" id="KW-0648">Protein biosynthesis</keyword>
<organism evidence="9 10">
    <name type="scientific">Serendipita vermifera MAFF 305830</name>
    <dbReference type="NCBI Taxonomy" id="933852"/>
    <lineage>
        <taxon>Eukaryota</taxon>
        <taxon>Fungi</taxon>
        <taxon>Dikarya</taxon>
        <taxon>Basidiomycota</taxon>
        <taxon>Agaricomycotina</taxon>
        <taxon>Agaricomycetes</taxon>
        <taxon>Sebacinales</taxon>
        <taxon>Serendipitaceae</taxon>
        <taxon>Serendipita</taxon>
    </lineage>
</organism>
<dbReference type="AlphaFoldDB" id="A0A0C2W4C0"/>
<evidence type="ECO:0000256" key="4">
    <source>
        <dbReference type="ARBA" id="ARBA00022741"/>
    </source>
</evidence>
<dbReference type="NCBIfam" id="NF003037">
    <property type="entry name" value="PRK03932.1"/>
    <property type="match status" value="1"/>
</dbReference>
<dbReference type="OrthoDB" id="1931232at2759"/>
<keyword evidence="7" id="KW-0030">Aminoacyl-tRNA synthetase</keyword>
<dbReference type="InterPro" id="IPR045864">
    <property type="entry name" value="aa-tRNA-synth_II/BPL/LPL"/>
</dbReference>
<dbReference type="PANTHER" id="PTHR22594">
    <property type="entry name" value="ASPARTYL/LYSYL-TRNA SYNTHETASE"/>
    <property type="match status" value="1"/>
</dbReference>
<dbReference type="SUPFAM" id="SSF55681">
    <property type="entry name" value="Class II aaRS and biotin synthetases"/>
    <property type="match status" value="1"/>
</dbReference>